<dbReference type="Proteomes" id="UP001314681">
    <property type="component" value="Unassembled WGS sequence"/>
</dbReference>
<feature type="transmembrane region" description="Helical" evidence="1">
    <location>
        <begin position="12"/>
        <end position="33"/>
    </location>
</feature>
<feature type="transmembrane region" description="Helical" evidence="1">
    <location>
        <begin position="154"/>
        <end position="173"/>
    </location>
</feature>
<keyword evidence="1" id="KW-0472">Membrane</keyword>
<evidence type="ECO:0000313" key="3">
    <source>
        <dbReference type="Proteomes" id="UP001314681"/>
    </source>
</evidence>
<organism evidence="2 3">
    <name type="scientific">Diplocloster modestus</name>
    <dbReference type="NCBI Taxonomy" id="2850322"/>
    <lineage>
        <taxon>Bacteria</taxon>
        <taxon>Bacillati</taxon>
        <taxon>Bacillota</taxon>
        <taxon>Clostridia</taxon>
        <taxon>Lachnospirales</taxon>
        <taxon>Lachnospiraceae</taxon>
        <taxon>Diplocloster</taxon>
    </lineage>
</organism>
<keyword evidence="3" id="KW-1185">Reference proteome</keyword>
<feature type="transmembrane region" description="Helical" evidence="1">
    <location>
        <begin position="45"/>
        <end position="70"/>
    </location>
</feature>
<reference evidence="2 3" key="1">
    <citation type="submission" date="2021-06" db="EMBL/GenBank/DDBJ databases">
        <title>Description of novel taxa of the family Lachnospiraceae.</title>
        <authorList>
            <person name="Chaplin A.V."/>
            <person name="Sokolova S.R."/>
            <person name="Pikina A.P."/>
            <person name="Korzhanova M."/>
            <person name="Belova V."/>
            <person name="Korostin D."/>
            <person name="Efimov B.A."/>
        </authorList>
    </citation>
    <scope>NUCLEOTIDE SEQUENCE [LARGE SCALE GENOMIC DNA]</scope>
    <source>
        <strain evidence="2 3">ASD4241</strain>
    </source>
</reference>
<feature type="transmembrane region" description="Helical" evidence="1">
    <location>
        <begin position="100"/>
        <end position="123"/>
    </location>
</feature>
<keyword evidence="1" id="KW-0812">Transmembrane</keyword>
<evidence type="ECO:0008006" key="4">
    <source>
        <dbReference type="Google" id="ProtNLM"/>
    </source>
</evidence>
<feature type="transmembrane region" description="Helical" evidence="1">
    <location>
        <begin position="194"/>
        <end position="220"/>
    </location>
</feature>
<accession>A0ABS6KEP1</accession>
<comment type="caution">
    <text evidence="2">The sequence shown here is derived from an EMBL/GenBank/DDBJ whole genome shotgun (WGS) entry which is preliminary data.</text>
</comment>
<sequence>MLGKLIKYDLISVSKILFPLHLALLVVTVLGRLSIALKLPQNAPIVGTLMVMLYIFGIIAIGIITIVVLVMRFYKNLFTSEGYLMHTLPVKASQHLNSKLIVAVLWSILDCVFIIFSIFILLVNQPWLNHISAADWAELKAVFSTMFLGGGNEMISILILCLYMLIANIYLFLSFYASICIGQLMNKHKVLGSFLAYLVIYVISQIFSVISMLVFGLSTLKGLPVQTMTFEYYRSIMALSIVETLVFIIIFYLLSNYLISRKLNLD</sequence>
<evidence type="ECO:0000256" key="1">
    <source>
        <dbReference type="SAM" id="Phobius"/>
    </source>
</evidence>
<protein>
    <recommendedName>
        <fullName evidence="4">ABC transporter permease</fullName>
    </recommendedName>
</protein>
<gene>
    <name evidence="2" type="ORF">KTH90_23610</name>
</gene>
<proteinExistence type="predicted"/>
<dbReference type="RefSeq" id="WP_158354475.1">
    <property type="nucleotide sequence ID" value="NZ_JAHQCX010000027.1"/>
</dbReference>
<dbReference type="EMBL" id="JAHQCX010000027">
    <property type="protein sequence ID" value="MBU9728980.1"/>
    <property type="molecule type" value="Genomic_DNA"/>
</dbReference>
<keyword evidence="1" id="KW-1133">Transmembrane helix</keyword>
<feature type="transmembrane region" description="Helical" evidence="1">
    <location>
        <begin position="232"/>
        <end position="254"/>
    </location>
</feature>
<name>A0ABS6KEP1_9FIRM</name>
<evidence type="ECO:0000313" key="2">
    <source>
        <dbReference type="EMBL" id="MBU9728980.1"/>
    </source>
</evidence>